<keyword evidence="2" id="KW-1185">Reference proteome</keyword>
<proteinExistence type="predicted"/>
<evidence type="ECO:0000313" key="2">
    <source>
        <dbReference type="Proteomes" id="UP001221546"/>
    </source>
</evidence>
<dbReference type="RefSeq" id="WP_141343272.1">
    <property type="nucleotide sequence ID" value="NZ_CP121646.1"/>
</dbReference>
<dbReference type="EMBL" id="CP121646">
    <property type="protein sequence ID" value="WFU66865.1"/>
    <property type="molecule type" value="Genomic_DNA"/>
</dbReference>
<protein>
    <recommendedName>
        <fullName evidence="3">RHS repeat protein</fullName>
    </recommendedName>
</protein>
<evidence type="ECO:0008006" key="3">
    <source>
        <dbReference type="Google" id="ProtNLM"/>
    </source>
</evidence>
<gene>
    <name evidence="1" type="ORF">QA636_15820</name>
</gene>
<dbReference type="Proteomes" id="UP001221546">
    <property type="component" value="Chromosome"/>
</dbReference>
<name>A0ABY8JMR2_9BRAD</name>
<reference evidence="1 2" key="1">
    <citation type="submission" date="2023-04" db="EMBL/GenBank/DDBJ databases">
        <title>Australian commercial rhizobial inoculants.</title>
        <authorList>
            <person name="Kohlmeier M.G."/>
            <person name="O'Hara G.W."/>
            <person name="Colombi E."/>
            <person name="Ramsay J.P."/>
            <person name="Terpolilli J."/>
        </authorList>
    </citation>
    <scope>NUCLEOTIDE SEQUENCE [LARGE SCALE GENOMIC DNA]</scope>
    <source>
        <strain evidence="1 2">CB627</strain>
    </source>
</reference>
<evidence type="ECO:0000313" key="1">
    <source>
        <dbReference type="EMBL" id="WFU66865.1"/>
    </source>
</evidence>
<sequence>MSYFSSAALNEIRDDPTTIVSIYNSVRTQFISDLNMPGLDEAAIQAAFCTVVAFDLVDYGTETAANTLSALLAEPTLACDSYAMLAGELLSQFGASTNELTYVGWNGGAVGNHSQILFSDGASNLLLDPTIGLVVANVTYHGLVGGTHYAEMTSFYDRTDLNSFNAEVIAAVSNGSYKPSDLIYYVPTLTAFTDYAYETTGLSSIATSYVGQNQILAATYRHTDGSWTIFSYDALNEFSWNSIATDYDNAGGRVSATYEEHDGTEVRYLYDPLGQYSWSAVHYDYNNLGSTTAVTYNEDSGTRVLYLYDVLDQFSWNTVQYDYSSQDAVTSVTYAEHDGTQAIYIYDTLDQFAWSNVQFDYNSDDAVTSVTYTEHDGTQAIYIYDMLDQFSWSNVEYEHNDHGATTSVTYDERDGTQVIYVYDLSDQYAWSSVEVDYNDQGVEASYTHYMDNGDRDTFLLGASGQFPWSSVEYYFDSQSNETLTTYHNDSGNTVSGAGTIGGGNGMVALNNAGALDATGGTLTLDSGNTIINSGLLETSSTGTLVIDDAVSNSGSGHAVVAGGTLEFAASSNVDVTFDNGVTGTAYGLLMLADAADFSGQISGFAGTAPSQSDQVELVGFTETSFQEQTSGNNLVLTLNGGSVQLTFDNFGGTLNISTDGSGNTFITDPPKSTSAAASSANPSTVAWSEPMSHQGFVFRSDMGADGASAVETQNGPIETSHVVPEWAQAADDAQGHAAITLGYSDNMGQTGLDAGPLHSLLTNGFHLH</sequence>
<accession>A0ABY8JMR2</accession>
<organism evidence="1 2">
    <name type="scientific">Bradyrhizobium brasilense</name>
    <dbReference type="NCBI Taxonomy" id="1419277"/>
    <lineage>
        <taxon>Bacteria</taxon>
        <taxon>Pseudomonadati</taxon>
        <taxon>Pseudomonadota</taxon>
        <taxon>Alphaproteobacteria</taxon>
        <taxon>Hyphomicrobiales</taxon>
        <taxon>Nitrobacteraceae</taxon>
        <taxon>Bradyrhizobium</taxon>
    </lineage>
</organism>